<sequence>MTAIPDGNLGVQLLGKTNRIVAGHLNEAGDDLDGATSDVTDNAVMAVAEYVIRGFESALEVDYDDGVTYRIVVTKIGPPDPVTGMRTGLLPNGEIVGYAPTPHQDKGIEDDDEGK</sequence>
<name>A0A0U0ZQW4_9MYCO</name>
<evidence type="ECO:0000256" key="1">
    <source>
        <dbReference type="SAM" id="MobiDB-lite"/>
    </source>
</evidence>
<accession>A0A0U0ZQW4</accession>
<evidence type="ECO:0000313" key="3">
    <source>
        <dbReference type="Proteomes" id="UP000045782"/>
    </source>
</evidence>
<reference evidence="2 3" key="1">
    <citation type="submission" date="2015-03" db="EMBL/GenBank/DDBJ databases">
        <authorList>
            <person name="Murphy D."/>
        </authorList>
    </citation>
    <scope>NUCLEOTIDE SEQUENCE [LARGE SCALE GENOMIC DNA]</scope>
    <source>
        <strain evidence="2 3">PAP088</strain>
    </source>
</reference>
<dbReference type="Pfam" id="PF24233">
    <property type="entry name" value="DUF7446"/>
    <property type="match status" value="1"/>
</dbReference>
<dbReference type="RefSeq" id="WP_052618990.1">
    <property type="nucleotide sequence ID" value="NZ_CSWP01000009.1"/>
</dbReference>
<feature type="region of interest" description="Disordered" evidence="1">
    <location>
        <begin position="93"/>
        <end position="115"/>
    </location>
</feature>
<dbReference type="Proteomes" id="UP000045782">
    <property type="component" value="Unassembled WGS sequence"/>
</dbReference>
<dbReference type="AlphaFoldDB" id="A0A0U0ZQW4"/>
<dbReference type="EMBL" id="CSWP01000009">
    <property type="protein sequence ID" value="CPV66160.1"/>
    <property type="molecule type" value="Genomic_DNA"/>
</dbReference>
<organism evidence="2 3">
    <name type="scientific">Mycobacteroides abscessus</name>
    <dbReference type="NCBI Taxonomy" id="36809"/>
    <lineage>
        <taxon>Bacteria</taxon>
        <taxon>Bacillati</taxon>
        <taxon>Actinomycetota</taxon>
        <taxon>Actinomycetes</taxon>
        <taxon>Mycobacteriales</taxon>
        <taxon>Mycobacteriaceae</taxon>
        <taxon>Mycobacteroides</taxon>
    </lineage>
</organism>
<gene>
    <name evidence="2" type="ORF">ERS075579_03950</name>
</gene>
<proteinExistence type="predicted"/>
<evidence type="ECO:0000313" key="2">
    <source>
        <dbReference type="EMBL" id="CPV66160.1"/>
    </source>
</evidence>
<protein>
    <submittedName>
        <fullName evidence="2">Uncharacterized protein</fullName>
    </submittedName>
</protein>
<dbReference type="InterPro" id="IPR055869">
    <property type="entry name" value="DUF7446"/>
</dbReference>